<dbReference type="SMART" id="SM00369">
    <property type="entry name" value="LRR_TYP"/>
    <property type="match status" value="4"/>
</dbReference>
<name>A0A6V7NZY8_ANACO</name>
<dbReference type="AlphaFoldDB" id="A0A6V7NZY8"/>
<dbReference type="InterPro" id="IPR000719">
    <property type="entry name" value="Prot_kinase_dom"/>
</dbReference>
<evidence type="ECO:0000256" key="2">
    <source>
        <dbReference type="ARBA" id="ARBA00009592"/>
    </source>
</evidence>
<sequence>MTSHFHFHFHFLLLLAGITCAADNASVAEIILPDQGLSSAIPAAVCDLRSLSLLNLTNNSLPGPSHPPLRLLRAPDSRHLPEPLRRRHRQRRRLPPPRLARLVLAGNNFSGDVPAALGRLDNLQELHLDNNLFNGTVAPRSEFDPAPDPHARHESGRRDPAFFAEMSELAQLDLSQNSLSGGIPEGIWTIRSLQNLYLYKNQLSGEISVNGTIGSTGLVKLDVSMNQITGTIPESFGSLRNLSILFMYYNRLAGQIPASIGLLRRSPISASSTITSPGSCRRNWGSTLRSGTSRSTTTCSPGSSRGPLRRRGVHVDRRVRQQHVGADPRRPRRVRDARQHPDTREPVLRRRAGGYMGCGESDDLTELCGDAAAPNSIAFRNQISGEVPSSISVEKSLAVLDLSRNQLTGEIPASIGSLPELTSLDLSSNQLSGEIPSAISNLKLNFLNLSYNDLSGAVPASLQSAAYDRSFVSNPNLCAADAQVLLGVSTCAKGSGGSGGLSHGLVVLFLVLGIVVFVIAVAFAFVVIRDIRRQKDRSDPAGWKLTSFQALNFAEAAGAGGCTKWRSVTARRGTVAVKKIWNTRRVDAKLEREFESEVKILGSIRHTNIVKLLCCISSSDSKLLVYEYMENGSLDRWLHGRGTVAASRVWLDWPTRLRIALGAAQGLCYMHHECSTPIVHRDVKSSNILLDSEFKARIADFGLARMLVRAGEPDSVSALAGSFGYMAPECAYTRKVNEKVDVYSFGVVLLELTTGREASDGGDRGSLAEWAWQHLQEGNKIADAVDRRICEPSYQCEVEAVFKLGIICTGTLPSTRPTMKEVVQILQRCEQNHKGFQDKRFTENDVIPLLQTRRGSRRKGPSDADGDDDGKGFDCNV</sequence>
<dbReference type="Gene3D" id="3.80.10.10">
    <property type="entry name" value="Ribonuclease Inhibitor"/>
    <property type="match status" value="3"/>
</dbReference>
<dbReference type="GO" id="GO:0033612">
    <property type="term" value="F:receptor serine/threonine kinase binding"/>
    <property type="evidence" value="ECO:0007669"/>
    <property type="project" value="TreeGrafter"/>
</dbReference>
<organism evidence="15">
    <name type="scientific">Ananas comosus var. bracteatus</name>
    <name type="common">red pineapple</name>
    <dbReference type="NCBI Taxonomy" id="296719"/>
    <lineage>
        <taxon>Eukaryota</taxon>
        <taxon>Viridiplantae</taxon>
        <taxon>Streptophyta</taxon>
        <taxon>Embryophyta</taxon>
        <taxon>Tracheophyta</taxon>
        <taxon>Spermatophyta</taxon>
        <taxon>Magnoliopsida</taxon>
        <taxon>Liliopsida</taxon>
        <taxon>Poales</taxon>
        <taxon>Bromeliaceae</taxon>
        <taxon>Bromelioideae</taxon>
        <taxon>Ananas</taxon>
    </lineage>
</organism>
<feature type="transmembrane region" description="Helical" evidence="12">
    <location>
        <begin position="505"/>
        <end position="528"/>
    </location>
</feature>
<dbReference type="InterPro" id="IPR003591">
    <property type="entry name" value="Leu-rich_rpt_typical-subtyp"/>
</dbReference>
<evidence type="ECO:0000256" key="8">
    <source>
        <dbReference type="ARBA" id="ARBA00023136"/>
    </source>
</evidence>
<evidence type="ECO:0000256" key="6">
    <source>
        <dbReference type="ARBA" id="ARBA00022737"/>
    </source>
</evidence>
<protein>
    <recommendedName>
        <fullName evidence="14">Protein kinase domain-containing protein</fullName>
    </recommendedName>
</protein>
<dbReference type="EMBL" id="LR862143">
    <property type="protein sequence ID" value="CAD1824160.1"/>
    <property type="molecule type" value="Genomic_DNA"/>
</dbReference>
<dbReference type="InterPro" id="IPR001611">
    <property type="entry name" value="Leu-rich_rpt"/>
</dbReference>
<keyword evidence="6" id="KW-0677">Repeat</keyword>
<dbReference type="Pfam" id="PF13855">
    <property type="entry name" value="LRR_8"/>
    <property type="match status" value="1"/>
</dbReference>
<evidence type="ECO:0000313" key="15">
    <source>
        <dbReference type="EMBL" id="CAD1824160.1"/>
    </source>
</evidence>
<dbReference type="PANTHER" id="PTHR48056">
    <property type="entry name" value="LRR RECEPTOR-LIKE SERINE/THREONINE-PROTEIN KINASE-RELATED"/>
    <property type="match status" value="1"/>
</dbReference>
<dbReference type="InterPro" id="IPR011009">
    <property type="entry name" value="Kinase-like_dom_sf"/>
</dbReference>
<evidence type="ECO:0000256" key="13">
    <source>
        <dbReference type="SAM" id="SignalP"/>
    </source>
</evidence>
<feature type="compositionally biased region" description="Low complexity" evidence="11">
    <location>
        <begin position="272"/>
        <end position="306"/>
    </location>
</feature>
<proteinExistence type="inferred from homology"/>
<dbReference type="SUPFAM" id="SSF52058">
    <property type="entry name" value="L domain-like"/>
    <property type="match status" value="1"/>
</dbReference>
<evidence type="ECO:0000259" key="14">
    <source>
        <dbReference type="PROSITE" id="PS50011"/>
    </source>
</evidence>
<dbReference type="GO" id="GO:0016020">
    <property type="term" value="C:membrane"/>
    <property type="evidence" value="ECO:0007669"/>
    <property type="project" value="UniProtKB-SubCell"/>
</dbReference>
<dbReference type="Pfam" id="PF00560">
    <property type="entry name" value="LRR_1"/>
    <property type="match status" value="2"/>
</dbReference>
<dbReference type="SMART" id="SM00220">
    <property type="entry name" value="S_TKc"/>
    <property type="match status" value="1"/>
</dbReference>
<comment type="subcellular location">
    <subcellularLocation>
        <location evidence="1">Membrane</location>
        <topology evidence="1">Single-pass membrane protein</topology>
    </subcellularLocation>
</comment>
<dbReference type="PROSITE" id="PS50011">
    <property type="entry name" value="PROTEIN_KINASE_DOM"/>
    <property type="match status" value="1"/>
</dbReference>
<keyword evidence="3" id="KW-0433">Leucine-rich repeat</keyword>
<evidence type="ECO:0000256" key="9">
    <source>
        <dbReference type="ARBA" id="ARBA00023170"/>
    </source>
</evidence>
<evidence type="ECO:0000256" key="7">
    <source>
        <dbReference type="ARBA" id="ARBA00022989"/>
    </source>
</evidence>
<keyword evidence="9" id="KW-0675">Receptor</keyword>
<feature type="region of interest" description="Disordered" evidence="11">
    <location>
        <begin position="64"/>
        <end position="92"/>
    </location>
</feature>
<dbReference type="Gene3D" id="1.10.510.10">
    <property type="entry name" value="Transferase(Phosphotransferase) domain 1"/>
    <property type="match status" value="1"/>
</dbReference>
<evidence type="ECO:0000256" key="1">
    <source>
        <dbReference type="ARBA" id="ARBA00004167"/>
    </source>
</evidence>
<dbReference type="Pfam" id="PF00069">
    <property type="entry name" value="Pkinase"/>
    <property type="match status" value="1"/>
</dbReference>
<comment type="similarity">
    <text evidence="2">Belongs to the RLP family.</text>
</comment>
<keyword evidence="10" id="KW-0325">Glycoprotein</keyword>
<keyword evidence="13" id="KW-0732">Signal</keyword>
<feature type="compositionally biased region" description="Basic and acidic residues" evidence="11">
    <location>
        <begin position="326"/>
        <end position="347"/>
    </location>
</feature>
<reference evidence="15" key="1">
    <citation type="submission" date="2020-07" db="EMBL/GenBank/DDBJ databases">
        <authorList>
            <person name="Lin J."/>
        </authorList>
    </citation>
    <scope>NUCLEOTIDE SEQUENCE</scope>
</reference>
<feature type="signal peptide" evidence="13">
    <location>
        <begin position="1"/>
        <end position="21"/>
    </location>
</feature>
<feature type="compositionally biased region" description="Basic and acidic residues" evidence="11">
    <location>
        <begin position="73"/>
        <end position="84"/>
    </location>
</feature>
<evidence type="ECO:0000256" key="10">
    <source>
        <dbReference type="ARBA" id="ARBA00023180"/>
    </source>
</evidence>
<feature type="region of interest" description="Disordered" evidence="11">
    <location>
        <begin position="272"/>
        <end position="347"/>
    </location>
</feature>
<evidence type="ECO:0000256" key="11">
    <source>
        <dbReference type="SAM" id="MobiDB-lite"/>
    </source>
</evidence>
<dbReference type="PANTHER" id="PTHR48056:SF75">
    <property type="entry name" value="LEUCINE-RICH REPEAT RECEPTOR-LIKE SERINE_THREONINE_TYROSINE-PROTEIN KINASE SOBIR1"/>
    <property type="match status" value="1"/>
</dbReference>
<dbReference type="PRINTS" id="PR00019">
    <property type="entry name" value="LEURICHRPT"/>
</dbReference>
<dbReference type="PROSITE" id="PS00108">
    <property type="entry name" value="PROTEIN_KINASE_ST"/>
    <property type="match status" value="1"/>
</dbReference>
<feature type="region of interest" description="Disordered" evidence="11">
    <location>
        <begin position="850"/>
        <end position="877"/>
    </location>
</feature>
<keyword evidence="8 12" id="KW-0472">Membrane</keyword>
<dbReference type="InterPro" id="IPR050647">
    <property type="entry name" value="Plant_LRR-RLKs"/>
</dbReference>
<dbReference type="GO" id="GO:0009742">
    <property type="term" value="P:brassinosteroid mediated signaling pathway"/>
    <property type="evidence" value="ECO:0007669"/>
    <property type="project" value="UniProtKB-KW"/>
</dbReference>
<dbReference type="InterPro" id="IPR032675">
    <property type="entry name" value="LRR_dom_sf"/>
</dbReference>
<gene>
    <name evidence="15" type="ORF">CB5_LOCUS7371</name>
</gene>
<dbReference type="InterPro" id="IPR008271">
    <property type="entry name" value="Ser/Thr_kinase_AS"/>
</dbReference>
<evidence type="ECO:0000256" key="4">
    <source>
        <dbReference type="ARBA" id="ARBA00022626"/>
    </source>
</evidence>
<dbReference type="FunFam" id="1.10.510.10:FF:000714">
    <property type="entry name" value="Kinase family with leucine-rich repeat domain-containing protein"/>
    <property type="match status" value="1"/>
</dbReference>
<dbReference type="SUPFAM" id="SSF56112">
    <property type="entry name" value="Protein kinase-like (PK-like)"/>
    <property type="match status" value="1"/>
</dbReference>
<keyword evidence="5 12" id="KW-0812">Transmembrane</keyword>
<evidence type="ECO:0000256" key="12">
    <source>
        <dbReference type="SAM" id="Phobius"/>
    </source>
</evidence>
<keyword evidence="4" id="KW-1070">Brassinosteroid signaling pathway</keyword>
<accession>A0A6V7NZY8</accession>
<dbReference type="Gene3D" id="3.30.200.20">
    <property type="entry name" value="Phosphorylase Kinase, domain 1"/>
    <property type="match status" value="1"/>
</dbReference>
<feature type="domain" description="Protein kinase" evidence="14">
    <location>
        <begin position="551"/>
        <end position="836"/>
    </location>
</feature>
<dbReference type="FunFam" id="3.80.10.10:FF:000111">
    <property type="entry name" value="LRR receptor-like serine/threonine-protein kinase ERECTA"/>
    <property type="match status" value="1"/>
</dbReference>
<evidence type="ECO:0000256" key="5">
    <source>
        <dbReference type="ARBA" id="ARBA00022692"/>
    </source>
</evidence>
<dbReference type="GO" id="GO:0004672">
    <property type="term" value="F:protein kinase activity"/>
    <property type="evidence" value="ECO:0007669"/>
    <property type="project" value="InterPro"/>
</dbReference>
<dbReference type="CDD" id="cd14066">
    <property type="entry name" value="STKc_IRAK"/>
    <property type="match status" value="1"/>
</dbReference>
<dbReference type="GO" id="GO:0005524">
    <property type="term" value="F:ATP binding"/>
    <property type="evidence" value="ECO:0007669"/>
    <property type="project" value="InterPro"/>
</dbReference>
<keyword evidence="7 12" id="KW-1133">Transmembrane helix</keyword>
<evidence type="ECO:0000256" key="3">
    <source>
        <dbReference type="ARBA" id="ARBA00022614"/>
    </source>
</evidence>
<dbReference type="FunFam" id="3.80.10.10:FF:000383">
    <property type="entry name" value="Leucine-rich repeat receptor protein kinase EMS1"/>
    <property type="match status" value="1"/>
</dbReference>
<feature type="chain" id="PRO_5027809997" description="Protein kinase domain-containing protein" evidence="13">
    <location>
        <begin position="22"/>
        <end position="877"/>
    </location>
</feature>